<sequence>MIEGDHPPIKLVVSFGFYQGVLEIFNLMAILANPLAYRTFRGIDYPMVVALRYGDNFHRL</sequence>
<gene>
    <name evidence="2" type="ORF">METZ01_LOCUS464469</name>
</gene>
<accession>A0A383AWQ8</accession>
<feature type="transmembrane region" description="Helical" evidence="1">
    <location>
        <begin position="15"/>
        <end position="37"/>
    </location>
</feature>
<keyword evidence="1" id="KW-0472">Membrane</keyword>
<keyword evidence="1" id="KW-0812">Transmembrane</keyword>
<dbReference type="AlphaFoldDB" id="A0A383AWQ8"/>
<proteinExistence type="predicted"/>
<protein>
    <submittedName>
        <fullName evidence="2">Uncharacterized protein</fullName>
    </submittedName>
</protein>
<name>A0A383AWQ8_9ZZZZ</name>
<evidence type="ECO:0000256" key="1">
    <source>
        <dbReference type="SAM" id="Phobius"/>
    </source>
</evidence>
<keyword evidence="1" id="KW-1133">Transmembrane helix</keyword>
<dbReference type="EMBL" id="UINC01195175">
    <property type="protein sequence ID" value="SVE11615.1"/>
    <property type="molecule type" value="Genomic_DNA"/>
</dbReference>
<reference evidence="2" key="1">
    <citation type="submission" date="2018-05" db="EMBL/GenBank/DDBJ databases">
        <authorList>
            <person name="Lanie J.A."/>
            <person name="Ng W.-L."/>
            <person name="Kazmierczak K.M."/>
            <person name="Andrzejewski T.M."/>
            <person name="Davidsen T.M."/>
            <person name="Wayne K.J."/>
            <person name="Tettelin H."/>
            <person name="Glass J.I."/>
            <person name="Rusch D."/>
            <person name="Podicherti R."/>
            <person name="Tsui H.-C.T."/>
            <person name="Winkler M.E."/>
        </authorList>
    </citation>
    <scope>NUCLEOTIDE SEQUENCE</scope>
</reference>
<organism evidence="2">
    <name type="scientific">marine metagenome</name>
    <dbReference type="NCBI Taxonomy" id="408172"/>
    <lineage>
        <taxon>unclassified sequences</taxon>
        <taxon>metagenomes</taxon>
        <taxon>ecological metagenomes</taxon>
    </lineage>
</organism>
<evidence type="ECO:0000313" key="2">
    <source>
        <dbReference type="EMBL" id="SVE11615.1"/>
    </source>
</evidence>